<dbReference type="OMA" id="PIDCFRQ"/>
<dbReference type="PROSITE" id="PS50920">
    <property type="entry name" value="SOLCAR"/>
    <property type="match status" value="2"/>
</dbReference>
<organism evidence="13">
    <name type="scientific">Micromonas pusilla (strain CCMP1545)</name>
    <name type="common">Picoplanktonic green alga</name>
    <dbReference type="NCBI Taxonomy" id="564608"/>
    <lineage>
        <taxon>Eukaryota</taxon>
        <taxon>Viridiplantae</taxon>
        <taxon>Chlorophyta</taxon>
        <taxon>Mamiellophyceae</taxon>
        <taxon>Mamiellales</taxon>
        <taxon>Mamiellaceae</taxon>
        <taxon>Micromonas</taxon>
    </lineage>
</organism>
<keyword evidence="6" id="KW-1133">Transmembrane helix</keyword>
<protein>
    <submittedName>
        <fullName evidence="12">Mitochondrial carrier family</fullName>
    </submittedName>
</protein>
<keyword evidence="5" id="KW-0677">Repeat</keyword>
<evidence type="ECO:0000256" key="2">
    <source>
        <dbReference type="ARBA" id="ARBA00006375"/>
    </source>
</evidence>
<evidence type="ECO:0000256" key="6">
    <source>
        <dbReference type="ARBA" id="ARBA00022989"/>
    </source>
</evidence>
<evidence type="ECO:0000256" key="9">
    <source>
        <dbReference type="PROSITE-ProRule" id="PRU00282"/>
    </source>
</evidence>
<keyword evidence="7" id="KW-0496">Mitochondrion</keyword>
<dbReference type="GO" id="GO:0031966">
    <property type="term" value="C:mitochondrial membrane"/>
    <property type="evidence" value="ECO:0007669"/>
    <property type="project" value="UniProtKB-SubCell"/>
</dbReference>
<feature type="compositionally biased region" description="Pro residues" evidence="11">
    <location>
        <begin position="7"/>
        <end position="16"/>
    </location>
</feature>
<dbReference type="PANTHER" id="PTHR45624">
    <property type="entry name" value="MITOCHONDRIAL BASIC AMINO ACIDS TRANSPORTER-RELATED"/>
    <property type="match status" value="1"/>
</dbReference>
<dbReference type="EMBL" id="GG663736">
    <property type="protein sequence ID" value="EEH59587.1"/>
    <property type="molecule type" value="Genomic_DNA"/>
</dbReference>
<comment type="subcellular location">
    <subcellularLocation>
        <location evidence="1">Mitochondrion membrane</location>
        <topology evidence="1">Multi-pass membrane protein</topology>
    </subcellularLocation>
</comment>
<feature type="repeat" description="Solcar" evidence="9">
    <location>
        <begin position="29"/>
        <end position="120"/>
    </location>
</feature>
<dbReference type="Pfam" id="PF00153">
    <property type="entry name" value="Mito_carr"/>
    <property type="match status" value="2"/>
</dbReference>
<evidence type="ECO:0000313" key="13">
    <source>
        <dbReference type="Proteomes" id="UP000001876"/>
    </source>
</evidence>
<dbReference type="eggNOG" id="KOG0758">
    <property type="taxonomic scope" value="Eukaryota"/>
</dbReference>
<dbReference type="Gene3D" id="1.50.40.10">
    <property type="entry name" value="Mitochondrial carrier domain"/>
    <property type="match status" value="2"/>
</dbReference>
<feature type="region of interest" description="Disordered" evidence="11">
    <location>
        <begin position="1"/>
        <end position="27"/>
    </location>
</feature>
<evidence type="ECO:0000256" key="10">
    <source>
        <dbReference type="RuleBase" id="RU000488"/>
    </source>
</evidence>
<evidence type="ECO:0000256" key="1">
    <source>
        <dbReference type="ARBA" id="ARBA00004225"/>
    </source>
</evidence>
<dbReference type="GO" id="GO:0000064">
    <property type="term" value="F:L-ornithine transmembrane transporter activity"/>
    <property type="evidence" value="ECO:0007669"/>
    <property type="project" value="TreeGrafter"/>
</dbReference>
<name>C1MJG7_MICPC</name>
<evidence type="ECO:0000256" key="7">
    <source>
        <dbReference type="ARBA" id="ARBA00023128"/>
    </source>
</evidence>
<evidence type="ECO:0000256" key="3">
    <source>
        <dbReference type="ARBA" id="ARBA00022448"/>
    </source>
</evidence>
<evidence type="ECO:0000256" key="8">
    <source>
        <dbReference type="ARBA" id="ARBA00023136"/>
    </source>
</evidence>
<proteinExistence type="inferred from homology"/>
<accession>C1MJG7</accession>
<keyword evidence="4 9" id="KW-0812">Transmembrane</keyword>
<dbReference type="InterPro" id="IPR023395">
    <property type="entry name" value="MCP_dom_sf"/>
</dbReference>
<dbReference type="AlphaFoldDB" id="C1MJG7"/>
<dbReference type="RefSeq" id="XP_003056211.1">
    <property type="nucleotide sequence ID" value="XM_003056165.1"/>
</dbReference>
<evidence type="ECO:0000256" key="4">
    <source>
        <dbReference type="ARBA" id="ARBA00022692"/>
    </source>
</evidence>
<dbReference type="InterPro" id="IPR018108">
    <property type="entry name" value="MCP_transmembrane"/>
</dbReference>
<feature type="repeat" description="Solcar" evidence="9">
    <location>
        <begin position="147"/>
        <end position="272"/>
    </location>
</feature>
<dbReference type="OrthoDB" id="14252at2759"/>
<dbReference type="GeneID" id="9681819"/>
<dbReference type="PANTHER" id="PTHR45624:SF12">
    <property type="entry name" value="MITOCHONDRIAL ORNITHINE TRANSPORTER 1"/>
    <property type="match status" value="1"/>
</dbReference>
<comment type="similarity">
    <text evidence="2 10">Belongs to the mitochondrial carrier (TC 2.A.29) family.</text>
</comment>
<dbReference type="KEGG" id="mpp:MICPUCDRAFT_38483"/>
<reference evidence="12 13" key="1">
    <citation type="journal article" date="2009" name="Science">
        <title>Green evolution and dynamic adaptations revealed by genomes of the marine picoeukaryotes Micromonas.</title>
        <authorList>
            <person name="Worden A.Z."/>
            <person name="Lee J.H."/>
            <person name="Mock T."/>
            <person name="Rouze P."/>
            <person name="Simmons M.P."/>
            <person name="Aerts A.L."/>
            <person name="Allen A.E."/>
            <person name="Cuvelier M.L."/>
            <person name="Derelle E."/>
            <person name="Everett M.V."/>
            <person name="Foulon E."/>
            <person name="Grimwood J."/>
            <person name="Gundlach H."/>
            <person name="Henrissat B."/>
            <person name="Napoli C."/>
            <person name="McDonald S.M."/>
            <person name="Parker M.S."/>
            <person name="Rombauts S."/>
            <person name="Salamov A."/>
            <person name="Von Dassow P."/>
            <person name="Badger J.H."/>
            <person name="Coutinho P.M."/>
            <person name="Demir E."/>
            <person name="Dubchak I."/>
            <person name="Gentemann C."/>
            <person name="Eikrem W."/>
            <person name="Gready J.E."/>
            <person name="John U."/>
            <person name="Lanier W."/>
            <person name="Lindquist E.A."/>
            <person name="Lucas S."/>
            <person name="Mayer K.F."/>
            <person name="Moreau H."/>
            <person name="Not F."/>
            <person name="Otillar R."/>
            <person name="Panaud O."/>
            <person name="Pangilinan J."/>
            <person name="Paulsen I."/>
            <person name="Piegu B."/>
            <person name="Poliakov A."/>
            <person name="Robbens S."/>
            <person name="Schmutz J."/>
            <person name="Toulza E."/>
            <person name="Wyss T."/>
            <person name="Zelensky A."/>
            <person name="Zhou K."/>
            <person name="Armbrust E.V."/>
            <person name="Bhattacharya D."/>
            <person name="Goodenough U.W."/>
            <person name="Van de Peer Y."/>
            <person name="Grigoriev I.V."/>
        </authorList>
    </citation>
    <scope>NUCLEOTIDE SEQUENCE [LARGE SCALE GENOMIC DNA]</scope>
    <source>
        <strain evidence="12 13">CCMP1545</strain>
    </source>
</reference>
<sequence>MRATRDSPPPQPPPPPRRGDADAPSSSSRAASVDFACGVVAGFFYTLSAHPFDTVKVAMQTAPHTGASAPSALATARAIASAPGPGGGIRALYKGLSAPLLGYSLEGGLNYGVVSQTRQWLTHRRIAMDERASADPPTSSGAAAAAAAIADVAISGAVGGAVLSLVVAPTDLIKCQVQDGQFASAREAVAAGGRLCTYLFTAHTSRRRTYSHRSSPLDRIDVKLTRPTSIDRVAAYERDGIRGLFRGTFATMLREIPGNALFFATYELAQSAFPRWTRKPARREDASSTVAAAGDGGSGGGAAAAYRVQEALAAIACGGVAGSAFWLAVLPIDGAKTR</sequence>
<keyword evidence="3 10" id="KW-0813">Transport</keyword>
<evidence type="ECO:0000256" key="11">
    <source>
        <dbReference type="SAM" id="MobiDB-lite"/>
    </source>
</evidence>
<dbReference type="SUPFAM" id="SSF103506">
    <property type="entry name" value="Mitochondrial carrier"/>
    <property type="match status" value="1"/>
</dbReference>
<dbReference type="InterPro" id="IPR050567">
    <property type="entry name" value="Mitochondrial_Carrier"/>
</dbReference>
<evidence type="ECO:0000256" key="5">
    <source>
        <dbReference type="ARBA" id="ARBA00022737"/>
    </source>
</evidence>
<evidence type="ECO:0000313" key="12">
    <source>
        <dbReference type="EMBL" id="EEH59587.1"/>
    </source>
</evidence>
<dbReference type="Proteomes" id="UP000001876">
    <property type="component" value="Unassembled WGS sequence"/>
</dbReference>
<keyword evidence="13" id="KW-1185">Reference proteome</keyword>
<keyword evidence="8 9" id="KW-0472">Membrane</keyword>
<gene>
    <name evidence="12" type="ORF">MICPUCDRAFT_38483</name>
</gene>
<dbReference type="GO" id="GO:1990575">
    <property type="term" value="P:mitochondrial L-ornithine transmembrane transport"/>
    <property type="evidence" value="ECO:0007669"/>
    <property type="project" value="TreeGrafter"/>
</dbReference>